<dbReference type="PANTHER" id="PTHR37984">
    <property type="entry name" value="PROTEIN CBG26694"/>
    <property type="match status" value="1"/>
</dbReference>
<dbReference type="SUPFAM" id="SSF53098">
    <property type="entry name" value="Ribonuclease H-like"/>
    <property type="match status" value="1"/>
</dbReference>
<dbReference type="Proteomes" id="UP001549921">
    <property type="component" value="Unassembled WGS sequence"/>
</dbReference>
<evidence type="ECO:0000256" key="4">
    <source>
        <dbReference type="ARBA" id="ARBA00022722"/>
    </source>
</evidence>
<dbReference type="InterPro" id="IPR050951">
    <property type="entry name" value="Retrovirus_Pol_polyprotein"/>
</dbReference>
<feature type="compositionally biased region" description="Polar residues" evidence="8">
    <location>
        <begin position="618"/>
        <end position="659"/>
    </location>
</feature>
<dbReference type="Gene3D" id="1.10.340.70">
    <property type="match status" value="1"/>
</dbReference>
<dbReference type="EMBL" id="JBEDNZ010000008">
    <property type="protein sequence ID" value="KAL0839870.1"/>
    <property type="molecule type" value="Genomic_DNA"/>
</dbReference>
<dbReference type="Pfam" id="PF17921">
    <property type="entry name" value="Integrase_H2C2"/>
    <property type="match status" value="1"/>
</dbReference>
<evidence type="ECO:0000256" key="2">
    <source>
        <dbReference type="ARBA" id="ARBA00022679"/>
    </source>
</evidence>
<evidence type="ECO:0000256" key="6">
    <source>
        <dbReference type="ARBA" id="ARBA00022801"/>
    </source>
</evidence>
<dbReference type="GO" id="GO:0016787">
    <property type="term" value="F:hydrolase activity"/>
    <property type="evidence" value="ECO:0007669"/>
    <property type="project" value="UniProtKB-KW"/>
</dbReference>
<dbReference type="Gene3D" id="3.10.10.10">
    <property type="entry name" value="HIV Type 1 Reverse Transcriptase, subunit A, domain 1"/>
    <property type="match status" value="1"/>
</dbReference>
<dbReference type="GO" id="GO:0004519">
    <property type="term" value="F:endonuclease activity"/>
    <property type="evidence" value="ECO:0007669"/>
    <property type="project" value="UniProtKB-KW"/>
</dbReference>
<evidence type="ECO:0000256" key="3">
    <source>
        <dbReference type="ARBA" id="ARBA00022695"/>
    </source>
</evidence>
<evidence type="ECO:0000313" key="11">
    <source>
        <dbReference type="EMBL" id="KAL0839870.1"/>
    </source>
</evidence>
<dbReference type="Gene3D" id="3.10.20.370">
    <property type="match status" value="1"/>
</dbReference>
<organism evidence="11 12">
    <name type="scientific">Loxostege sticticalis</name>
    <name type="common">Beet webworm moth</name>
    <dbReference type="NCBI Taxonomy" id="481309"/>
    <lineage>
        <taxon>Eukaryota</taxon>
        <taxon>Metazoa</taxon>
        <taxon>Ecdysozoa</taxon>
        <taxon>Arthropoda</taxon>
        <taxon>Hexapoda</taxon>
        <taxon>Insecta</taxon>
        <taxon>Pterygota</taxon>
        <taxon>Neoptera</taxon>
        <taxon>Endopterygota</taxon>
        <taxon>Lepidoptera</taxon>
        <taxon>Glossata</taxon>
        <taxon>Ditrysia</taxon>
        <taxon>Pyraloidea</taxon>
        <taxon>Crambidae</taxon>
        <taxon>Pyraustinae</taxon>
        <taxon>Loxostege</taxon>
    </lineage>
</organism>
<dbReference type="InterPro" id="IPR001584">
    <property type="entry name" value="Integrase_cat-core"/>
</dbReference>
<dbReference type="InterPro" id="IPR043128">
    <property type="entry name" value="Rev_trsase/Diguanyl_cyclase"/>
</dbReference>
<evidence type="ECO:0000256" key="5">
    <source>
        <dbReference type="ARBA" id="ARBA00022759"/>
    </source>
</evidence>
<evidence type="ECO:0000313" key="12">
    <source>
        <dbReference type="Proteomes" id="UP001549921"/>
    </source>
</evidence>
<dbReference type="PROSITE" id="PS50878">
    <property type="entry name" value="RT_POL"/>
    <property type="match status" value="1"/>
</dbReference>
<evidence type="ECO:0000259" key="9">
    <source>
        <dbReference type="PROSITE" id="PS50878"/>
    </source>
</evidence>
<dbReference type="InterPro" id="IPR036397">
    <property type="entry name" value="RNaseH_sf"/>
</dbReference>
<dbReference type="Pfam" id="PF17917">
    <property type="entry name" value="RT_RNaseH"/>
    <property type="match status" value="1"/>
</dbReference>
<dbReference type="InterPro" id="IPR041588">
    <property type="entry name" value="Integrase_H2C2"/>
</dbReference>
<dbReference type="Pfam" id="PF00078">
    <property type="entry name" value="RVT_1"/>
    <property type="match status" value="1"/>
</dbReference>
<keyword evidence="2" id="KW-0808">Transferase</keyword>
<keyword evidence="4" id="KW-0540">Nuclease</keyword>
<dbReference type="InterPro" id="IPR043502">
    <property type="entry name" value="DNA/RNA_pol_sf"/>
</dbReference>
<reference evidence="11 12" key="1">
    <citation type="submission" date="2024-06" db="EMBL/GenBank/DDBJ databases">
        <title>A chromosome-level genome assembly of beet webworm, Loxostege sticticalis.</title>
        <authorList>
            <person name="Zhang Y."/>
        </authorList>
    </citation>
    <scope>NUCLEOTIDE SEQUENCE [LARGE SCALE GENOMIC DNA]</scope>
    <source>
        <strain evidence="11">AQ028</strain>
        <tissue evidence="11">Male pupae</tissue>
    </source>
</reference>
<feature type="region of interest" description="Disordered" evidence="8">
    <location>
        <begin position="618"/>
        <end position="663"/>
    </location>
</feature>
<dbReference type="AlphaFoldDB" id="A0ABD0T926"/>
<gene>
    <name evidence="11" type="ORF">ABMA28_016494</name>
</gene>
<proteinExistence type="predicted"/>
<evidence type="ECO:0000256" key="1">
    <source>
        <dbReference type="ARBA" id="ARBA00012493"/>
    </source>
</evidence>
<keyword evidence="6" id="KW-0378">Hydrolase</keyword>
<dbReference type="InterPro" id="IPR000477">
    <property type="entry name" value="RT_dom"/>
</dbReference>
<keyword evidence="5" id="KW-0255">Endonuclease</keyword>
<name>A0ABD0T926_LOXSC</name>
<dbReference type="SUPFAM" id="SSF56672">
    <property type="entry name" value="DNA/RNA polymerases"/>
    <property type="match status" value="1"/>
</dbReference>
<dbReference type="CDD" id="cd01647">
    <property type="entry name" value="RT_LTR"/>
    <property type="match status" value="1"/>
</dbReference>
<dbReference type="FunFam" id="3.30.70.270:FF:000026">
    <property type="entry name" value="Transposon Ty3-G Gag-Pol polyprotein"/>
    <property type="match status" value="1"/>
</dbReference>
<dbReference type="GO" id="GO:0003964">
    <property type="term" value="F:RNA-directed DNA polymerase activity"/>
    <property type="evidence" value="ECO:0007669"/>
    <property type="project" value="UniProtKB-KW"/>
</dbReference>
<evidence type="ECO:0000259" key="10">
    <source>
        <dbReference type="PROSITE" id="PS50994"/>
    </source>
</evidence>
<dbReference type="InterPro" id="IPR012337">
    <property type="entry name" value="RNaseH-like_sf"/>
</dbReference>
<evidence type="ECO:0000256" key="8">
    <source>
        <dbReference type="SAM" id="MobiDB-lite"/>
    </source>
</evidence>
<dbReference type="InterPro" id="IPR041373">
    <property type="entry name" value="RT_RNaseH"/>
</dbReference>
<dbReference type="GO" id="GO:0042575">
    <property type="term" value="C:DNA polymerase complex"/>
    <property type="evidence" value="ECO:0007669"/>
    <property type="project" value="UniProtKB-ARBA"/>
</dbReference>
<evidence type="ECO:0000256" key="7">
    <source>
        <dbReference type="ARBA" id="ARBA00022918"/>
    </source>
</evidence>
<keyword evidence="7" id="KW-0695">RNA-directed DNA polymerase</keyword>
<dbReference type="PANTHER" id="PTHR37984:SF5">
    <property type="entry name" value="PROTEIN NYNRIN-LIKE"/>
    <property type="match status" value="1"/>
</dbReference>
<keyword evidence="3" id="KW-0548">Nucleotidyltransferase</keyword>
<accession>A0ABD0T926</accession>
<dbReference type="CDD" id="cd09274">
    <property type="entry name" value="RNase_HI_RT_Ty3"/>
    <property type="match status" value="1"/>
</dbReference>
<feature type="domain" description="Reverse transcriptase" evidence="9">
    <location>
        <begin position="204"/>
        <end position="386"/>
    </location>
</feature>
<dbReference type="FunFam" id="3.10.20.370:FF:000001">
    <property type="entry name" value="Retrovirus-related Pol polyprotein from transposon 17.6-like protein"/>
    <property type="match status" value="1"/>
</dbReference>
<sequence length="1227" mass="141957">MEKSILVTENAVIPIYFQPEMNNFTPVVIELSPRSEQKVKVPTDLYSGQGILEYQEFTPSVRMPSALVTCNKSYAYTIVQNASSEPMTLTITAPFKVTKYNGESNIEPLKINYLEINDSERENMLQNNLEKLRLNHMNEEERDKIYSLCLEYKDIFYCEGIPLTFTNDVKHIIRTKYDDPIYVKPYRQSHFQKEEIKRQVDKLLQENIIQNSHSPWNAPVHLVPKKIDVSGEQKYRLVVDYRKLNEITCDDRYPLPNITDIFDKLGDSMYFSTLDLARGYHQIEVLEPEKTAFSTNEGHFEFLRMPFGLKTAPATFQRAMDNILRGLQGTHCLVYLDDIIVFSKTLDQHINKLKTIFDTLRKSNLKVQLDKSEFLKKEVLYLGHTITQEGLKPNEDKIDAILKYPLPKTTTEIKSFLGLIGYYRKFIKDFAKITKPMTNCLKKNVKIELNDEYIKSFETCKALLTNAPLLQYPNFDKPFILTTDASNYAIGAVLSQGTIGNDKPVAYASRTLNGTETKYSTVEKELLAILWAVKYFRPYLYGRKFQIYTDHRPLTWLYSLTEPNSKLTRWRLRLQEYDFEVVYRSGKQNSNADALSRIKVNLFPTLFSGVKNIIKNISQEEAPGPSTTSNNKDNLDSNKATVDSSETQSVVDSEETMTASEVPDIQEIIQLSDDEDCLITETSSPRAIPITHNAIDTKPIQIIVINWYKNEIQVTNRSREKQKILEVRLPPNNEELVKQFLKYNLDEGKTNYIYFDNKDQREIFNIVASQLFKSNPIKLIECTERVIYVEDEEEQESIVNAYHEGKSCHRGIKETLSRMKRNYYWPNMEQIVTAVINKCDTCKKMKYDRHPIQPMLQLTQTQSRPFEEIFIDLFSIEGKLYLTLVDAFSKLGQAILIANRSTPEVVRALITYFSFYGTPNKISCDPGSEFNNALMKETLDFYKIILHIGTPNNPNSMGIVERFHSTIIEIYRLAKHEQNNLDACSLMTYAITTYNNTIHSVTNLTPFEVVFGHTNSNSTFNVEFEKSYMQQLIKEHAKKTSYLYKYLEDKMHNIKVNRQKEGENIPLNIGDKIFTKLVNQRRGKDKPRFVNCNIKREFVIVTLNIFVNYNKIEIFKIAPEREPHCQDGCLNNGIIFLLSLVTKGVFTNNIPQNGIPSGIKMRKRMHFPASVREHIAVALTAIASALERLKLLFRTIFNEVMYTSSIFCLCNSSLRLFLLLKLKKLFV</sequence>
<dbReference type="Gene3D" id="3.30.420.10">
    <property type="entry name" value="Ribonuclease H-like superfamily/Ribonuclease H"/>
    <property type="match status" value="1"/>
</dbReference>
<protein>
    <recommendedName>
        <fullName evidence="1">RNA-directed DNA polymerase</fullName>
        <ecNumber evidence="1">2.7.7.49</ecNumber>
    </recommendedName>
</protein>
<feature type="domain" description="Integrase catalytic" evidence="10">
    <location>
        <begin position="861"/>
        <end position="1014"/>
    </location>
</feature>
<dbReference type="PROSITE" id="PS50994">
    <property type="entry name" value="INTEGRASE"/>
    <property type="match status" value="1"/>
</dbReference>
<dbReference type="EC" id="2.7.7.49" evidence="1"/>
<dbReference type="Gene3D" id="3.30.70.270">
    <property type="match status" value="2"/>
</dbReference>
<comment type="caution">
    <text evidence="11">The sequence shown here is derived from an EMBL/GenBank/DDBJ whole genome shotgun (WGS) entry which is preliminary data.</text>
</comment>